<dbReference type="Gene3D" id="3.10.50.30">
    <property type="entry name" value="Transcription elongation factor, GreA/GreB, C-terminal domain"/>
    <property type="match status" value="1"/>
</dbReference>
<dbReference type="InterPro" id="IPR023459">
    <property type="entry name" value="Tscrpt_elong_fac_GreA/B_fam"/>
</dbReference>
<evidence type="ECO:0000259" key="2">
    <source>
        <dbReference type="Pfam" id="PF14760"/>
    </source>
</evidence>
<reference evidence="3 4" key="1">
    <citation type="submission" date="2018-05" db="EMBL/GenBank/DDBJ databases">
        <authorList>
            <person name="Lanie J.A."/>
            <person name="Ng W.-L."/>
            <person name="Kazmierczak K.M."/>
            <person name="Andrzejewski T.M."/>
            <person name="Davidsen T.M."/>
            <person name="Wayne K.J."/>
            <person name="Tettelin H."/>
            <person name="Glass J.I."/>
            <person name="Rusch D."/>
            <person name="Podicherti R."/>
            <person name="Tsui H.-C.T."/>
            <person name="Winkler M.E."/>
        </authorList>
    </citation>
    <scope>NUCLEOTIDE SEQUENCE [LARGE SCALE GENOMIC DNA]</scope>
    <source>
        <strain evidence="3 4">BUT-10</strain>
    </source>
</reference>
<sequence length="137" mass="14536">MTGMAARATARPPITVGETDAERLTALALQAEDRLPEVAALLLDELERARVKPDARLPADVVAMGSTVEFLDEAHGAPRTVQLVWPGEADIAAGRVSVMTHVGAGLLGLTAGQSILWPDRDGKKRPLRILKVSRPAS</sequence>
<comment type="caution">
    <text evidence="3">The sequence shown here is derived from an EMBL/GenBank/DDBJ whole genome shotgun (WGS) entry which is preliminary data.</text>
</comment>
<organism evidence="3 4">
    <name type="scientific">Phenylobacterium kunshanense</name>
    <dbReference type="NCBI Taxonomy" id="1445034"/>
    <lineage>
        <taxon>Bacteria</taxon>
        <taxon>Pseudomonadati</taxon>
        <taxon>Pseudomonadota</taxon>
        <taxon>Alphaproteobacteria</taxon>
        <taxon>Caulobacterales</taxon>
        <taxon>Caulobacteraceae</taxon>
        <taxon>Phenylobacterium</taxon>
    </lineage>
</organism>
<dbReference type="PANTHER" id="PTHR30437:SF5">
    <property type="entry name" value="REGULATOR OF NUCLEOSIDE DIPHOSPHATE KINASE"/>
    <property type="match status" value="1"/>
</dbReference>
<feature type="domain" description="Regulator of nucleoside diphosphate kinase N-terminal" evidence="2">
    <location>
        <begin position="12"/>
        <end position="51"/>
    </location>
</feature>
<dbReference type="PANTHER" id="PTHR30437">
    <property type="entry name" value="TRANSCRIPTION ELONGATION FACTOR GREA"/>
    <property type="match status" value="1"/>
</dbReference>
<keyword evidence="3" id="KW-0808">Transferase</keyword>
<dbReference type="GO" id="GO:0003677">
    <property type="term" value="F:DNA binding"/>
    <property type="evidence" value="ECO:0007669"/>
    <property type="project" value="InterPro"/>
</dbReference>
<dbReference type="NCBIfam" id="NF004396">
    <property type="entry name" value="PRK05753.1"/>
    <property type="match status" value="1"/>
</dbReference>
<dbReference type="SUPFAM" id="SSF54534">
    <property type="entry name" value="FKBP-like"/>
    <property type="match status" value="1"/>
</dbReference>
<gene>
    <name evidence="3" type="ORF">DJ019_18670</name>
</gene>
<dbReference type="RefSeq" id="WP_111277899.1">
    <property type="nucleotide sequence ID" value="NZ_QFYS01000011.1"/>
</dbReference>
<evidence type="ECO:0000259" key="1">
    <source>
        <dbReference type="Pfam" id="PF01272"/>
    </source>
</evidence>
<evidence type="ECO:0000313" key="3">
    <source>
        <dbReference type="EMBL" id="RAK62450.1"/>
    </source>
</evidence>
<protein>
    <submittedName>
        <fullName evidence="3">Nucleoside diphosphate kinase regulator</fullName>
    </submittedName>
</protein>
<dbReference type="Proteomes" id="UP000249524">
    <property type="component" value="Unassembled WGS sequence"/>
</dbReference>
<dbReference type="AlphaFoldDB" id="A0A328B4Z9"/>
<dbReference type="InterPro" id="IPR001437">
    <property type="entry name" value="Tscrpt_elong_fac_GreA/B_C"/>
</dbReference>
<name>A0A328B4Z9_9CAUL</name>
<dbReference type="GO" id="GO:0006354">
    <property type="term" value="P:DNA-templated transcription elongation"/>
    <property type="evidence" value="ECO:0007669"/>
    <property type="project" value="TreeGrafter"/>
</dbReference>
<keyword evidence="3" id="KW-0418">Kinase</keyword>
<dbReference type="Gene3D" id="1.10.286.20">
    <property type="match status" value="1"/>
</dbReference>
<accession>A0A328B4Z9</accession>
<dbReference type="Pfam" id="PF14760">
    <property type="entry name" value="Rnk_N"/>
    <property type="match status" value="1"/>
</dbReference>
<dbReference type="GO" id="GO:0016301">
    <property type="term" value="F:kinase activity"/>
    <property type="evidence" value="ECO:0007669"/>
    <property type="project" value="UniProtKB-KW"/>
</dbReference>
<feature type="domain" description="Transcription elongation factor GreA/GreB C-terminal" evidence="1">
    <location>
        <begin position="58"/>
        <end position="133"/>
    </location>
</feature>
<dbReference type="InterPro" id="IPR029462">
    <property type="entry name" value="Rnk_N"/>
</dbReference>
<dbReference type="OrthoDB" id="192847at2"/>
<dbReference type="EMBL" id="QFYS01000011">
    <property type="protein sequence ID" value="RAK62450.1"/>
    <property type="molecule type" value="Genomic_DNA"/>
</dbReference>
<evidence type="ECO:0000313" key="4">
    <source>
        <dbReference type="Proteomes" id="UP000249524"/>
    </source>
</evidence>
<proteinExistence type="predicted"/>
<keyword evidence="4" id="KW-1185">Reference proteome</keyword>
<dbReference type="GO" id="GO:0070063">
    <property type="term" value="F:RNA polymerase binding"/>
    <property type="evidence" value="ECO:0007669"/>
    <property type="project" value="InterPro"/>
</dbReference>
<dbReference type="InterPro" id="IPR036953">
    <property type="entry name" value="GreA/GreB_C_sf"/>
</dbReference>
<dbReference type="Pfam" id="PF01272">
    <property type="entry name" value="GreA_GreB"/>
    <property type="match status" value="1"/>
</dbReference>
<dbReference type="GO" id="GO:0032784">
    <property type="term" value="P:regulation of DNA-templated transcription elongation"/>
    <property type="evidence" value="ECO:0007669"/>
    <property type="project" value="InterPro"/>
</dbReference>